<proteinExistence type="predicted"/>
<evidence type="ECO:0000313" key="5">
    <source>
        <dbReference type="Proteomes" id="UP001521116"/>
    </source>
</evidence>
<protein>
    <submittedName>
        <fullName evidence="4">Uncharacterized protein</fullName>
    </submittedName>
</protein>
<feature type="coiled-coil region" evidence="1">
    <location>
        <begin position="334"/>
        <end position="368"/>
    </location>
</feature>
<evidence type="ECO:0000256" key="3">
    <source>
        <dbReference type="SAM" id="SignalP"/>
    </source>
</evidence>
<feature type="region of interest" description="Disordered" evidence="2">
    <location>
        <begin position="908"/>
        <end position="929"/>
    </location>
</feature>
<dbReference type="Proteomes" id="UP001521116">
    <property type="component" value="Unassembled WGS sequence"/>
</dbReference>
<dbReference type="EMBL" id="JAJVDC020000029">
    <property type="protein sequence ID" value="KAL1632529.1"/>
    <property type="molecule type" value="Genomic_DNA"/>
</dbReference>
<comment type="caution">
    <text evidence="4">The sequence shown here is derived from an EMBL/GenBank/DDBJ whole genome shotgun (WGS) entry which is preliminary data.</text>
</comment>
<organism evidence="4 5">
    <name type="scientific">Neofusicoccum ribis</name>
    <dbReference type="NCBI Taxonomy" id="45134"/>
    <lineage>
        <taxon>Eukaryota</taxon>
        <taxon>Fungi</taxon>
        <taxon>Dikarya</taxon>
        <taxon>Ascomycota</taxon>
        <taxon>Pezizomycotina</taxon>
        <taxon>Dothideomycetes</taxon>
        <taxon>Dothideomycetes incertae sedis</taxon>
        <taxon>Botryosphaeriales</taxon>
        <taxon>Botryosphaeriaceae</taxon>
        <taxon>Neofusicoccum</taxon>
    </lineage>
</organism>
<keyword evidence="3" id="KW-0732">Signal</keyword>
<evidence type="ECO:0000313" key="4">
    <source>
        <dbReference type="EMBL" id="KAL1632529.1"/>
    </source>
</evidence>
<feature type="signal peptide" evidence="3">
    <location>
        <begin position="1"/>
        <end position="19"/>
    </location>
</feature>
<name>A0ABR3SYV8_9PEZI</name>
<sequence length="960" mass="106028">MPALWLSRLLAASPAPVSSVDMTIPTIEIGKHRESRTESTVLRSLSLNGFKVLPSDYTFSSGTSGKLVDRVKSASKAARHSRTSSSTSFDSIASTLVDTTPSFPDWLAAIEFDNDTISAPKGLWREVDGIIYRNGHKHGVSNSTHQEKISALEKDHNRFVNEISGVIEGVEEEAKATIASLNEEKEHSIAFLKEKHNSVVSSLRLKQNTAREQHKSSLASIRQDYKSTVSTVIKQHQSAIATLEQDHTAALSSLEAEHVSALSSVEDNHTSTVLSLLDSIEHLEAERISASVTHEQEIQTLRETYSGQLSKLSAKHTSAPEEKNAAIAFCQKEVQSLREAHNSTSKELSDANSKNSALKEDLKALRKSKDAAYDSLSASSQRLKEQDKVIASSLRKEIEALRVANTANVQHITDASSRILAEKEVIIQDLKSQLEQASAEHDKKHESMLTELISVNEKAEHNEKALQEVQDLLTETEEYKYILEEELEVANKERDEAQSKLRDMALDSMYIKNVEANNNKQAAHVRRLLDEKTPIENDRIRTHNENLRLKAEIQDLKTSNDEIESFANDVFDQTLPLLEDLQATGITNVATLAEMTNDEVITQLADWMANFMNACNHNIVAGRTLVAENRRLIAAATSDRDTINTLREKVVTQTDQLHDLDAELQDAQITSGAATANLAAANNELSTLKPQAALAHALQTQLLELEDALTAALTTSAPTAWTTVYDDMKTQLTNRTATIAALTTRLDRARATEHAHAACAAALARHARQADLNHQVTAALHTANHRLAREVGRLRERAGLAARAYEGDGGKGVAPACMRAMFEKMAECHGYELCEEDYVEADLMDGAAEEMAVKEVAPLEEEPRALERVAEGILDRVLTVGRDVLDDGKGLFAIKQRWVEPVAYAGDDEELEMSTSPEAEEEGERTLQAGQKCFRDAVEAVRETERRKEKEMAILEEEAF</sequence>
<feature type="compositionally biased region" description="Acidic residues" evidence="2">
    <location>
        <begin position="908"/>
        <end position="923"/>
    </location>
</feature>
<evidence type="ECO:0000256" key="1">
    <source>
        <dbReference type="SAM" id="Coils"/>
    </source>
</evidence>
<gene>
    <name evidence="4" type="ORF">SLS56_003608</name>
</gene>
<keyword evidence="5" id="KW-1185">Reference proteome</keyword>
<feature type="coiled-coil region" evidence="1">
    <location>
        <begin position="420"/>
        <end position="531"/>
    </location>
</feature>
<reference evidence="4 5" key="1">
    <citation type="submission" date="2024-02" db="EMBL/GenBank/DDBJ databases">
        <title>De novo assembly and annotation of 12 fungi associated with fruit tree decline syndrome in Ontario, Canada.</title>
        <authorList>
            <person name="Sulman M."/>
            <person name="Ellouze W."/>
            <person name="Ilyukhin E."/>
        </authorList>
    </citation>
    <scope>NUCLEOTIDE SEQUENCE [LARGE SCALE GENOMIC DNA]</scope>
    <source>
        <strain evidence="4 5">M1-105</strain>
    </source>
</reference>
<evidence type="ECO:0000256" key="2">
    <source>
        <dbReference type="SAM" id="MobiDB-lite"/>
    </source>
</evidence>
<keyword evidence="1" id="KW-0175">Coiled coil</keyword>
<feature type="chain" id="PRO_5046774083" evidence="3">
    <location>
        <begin position="20"/>
        <end position="960"/>
    </location>
</feature>
<accession>A0ABR3SYV8</accession>